<dbReference type="GO" id="GO:0015344">
    <property type="term" value="F:siderophore uptake transmembrane transporter activity"/>
    <property type="evidence" value="ECO:0007669"/>
    <property type="project" value="TreeGrafter"/>
</dbReference>
<keyword evidence="9 10" id="KW-0998">Cell outer membrane</keyword>
<reference evidence="15 16" key="1">
    <citation type="submission" date="2018-06" db="EMBL/GenBank/DDBJ databases">
        <authorList>
            <consortium name="Pathogen Informatics"/>
            <person name="Doyle S."/>
        </authorList>
    </citation>
    <scope>NUCLEOTIDE SEQUENCE [LARGE SCALE GENOMIC DNA]</scope>
    <source>
        <strain evidence="15 16">NCTC11546</strain>
    </source>
</reference>
<dbReference type="PANTHER" id="PTHR30069">
    <property type="entry name" value="TONB-DEPENDENT OUTER MEMBRANE RECEPTOR"/>
    <property type="match status" value="1"/>
</dbReference>
<feature type="chain" id="PRO_5016127576" evidence="12">
    <location>
        <begin position="22"/>
        <end position="954"/>
    </location>
</feature>
<keyword evidence="2 10" id="KW-0813">Transport</keyword>
<organism evidence="15 16">
    <name type="scientific">Capnocytophaga ochracea</name>
    <dbReference type="NCBI Taxonomy" id="1018"/>
    <lineage>
        <taxon>Bacteria</taxon>
        <taxon>Pseudomonadati</taxon>
        <taxon>Bacteroidota</taxon>
        <taxon>Flavobacteriia</taxon>
        <taxon>Flavobacteriales</taxon>
        <taxon>Flavobacteriaceae</taxon>
        <taxon>Capnocytophaga</taxon>
    </lineage>
</organism>
<evidence type="ECO:0000256" key="1">
    <source>
        <dbReference type="ARBA" id="ARBA00004571"/>
    </source>
</evidence>
<dbReference type="EMBL" id="UARG01000017">
    <property type="protein sequence ID" value="SQA78766.1"/>
    <property type="molecule type" value="Genomic_DNA"/>
</dbReference>
<evidence type="ECO:0000259" key="14">
    <source>
        <dbReference type="Pfam" id="PF07715"/>
    </source>
</evidence>
<feature type="signal peptide" evidence="12">
    <location>
        <begin position="1"/>
        <end position="21"/>
    </location>
</feature>
<keyword evidence="5 12" id="KW-0732">Signal</keyword>
<evidence type="ECO:0000313" key="16">
    <source>
        <dbReference type="Proteomes" id="UP000249891"/>
    </source>
</evidence>
<dbReference type="InterPro" id="IPR010917">
    <property type="entry name" value="TonB_rcpt_CS"/>
</dbReference>
<evidence type="ECO:0000259" key="13">
    <source>
        <dbReference type="Pfam" id="PF00593"/>
    </source>
</evidence>
<dbReference type="SUPFAM" id="SSF49464">
    <property type="entry name" value="Carboxypeptidase regulatory domain-like"/>
    <property type="match status" value="1"/>
</dbReference>
<dbReference type="Pfam" id="PF13715">
    <property type="entry name" value="CarbopepD_reg_2"/>
    <property type="match status" value="1"/>
</dbReference>
<evidence type="ECO:0000256" key="10">
    <source>
        <dbReference type="PROSITE-ProRule" id="PRU01360"/>
    </source>
</evidence>
<dbReference type="InterPro" id="IPR037066">
    <property type="entry name" value="Plug_dom_sf"/>
</dbReference>
<dbReference type="Proteomes" id="UP000249891">
    <property type="component" value="Unassembled WGS sequence"/>
</dbReference>
<dbReference type="RefSeq" id="WP_128091794.1">
    <property type="nucleotide sequence ID" value="NZ_UARG01000017.1"/>
</dbReference>
<protein>
    <submittedName>
        <fullName evidence="15">Vitamin B12/cobalamin outer membrane transporter</fullName>
    </submittedName>
</protein>
<evidence type="ECO:0000256" key="12">
    <source>
        <dbReference type="SAM" id="SignalP"/>
    </source>
</evidence>
<name>A0A2X2RC18_CAPOC</name>
<feature type="domain" description="TonB-dependent receptor-like beta-barrel" evidence="13">
    <location>
        <begin position="421"/>
        <end position="907"/>
    </location>
</feature>
<dbReference type="InterPro" id="IPR039426">
    <property type="entry name" value="TonB-dep_rcpt-like"/>
</dbReference>
<comment type="subcellular location">
    <subcellularLocation>
        <location evidence="1 10">Cell outer membrane</location>
        <topology evidence="1 10">Multi-pass membrane protein</topology>
    </subcellularLocation>
</comment>
<keyword evidence="6 11" id="KW-0798">TonB box</keyword>
<evidence type="ECO:0000256" key="5">
    <source>
        <dbReference type="ARBA" id="ARBA00022729"/>
    </source>
</evidence>
<dbReference type="PROSITE" id="PS01156">
    <property type="entry name" value="TONB_DEPENDENT_REC_2"/>
    <property type="match status" value="1"/>
</dbReference>
<gene>
    <name evidence="15" type="ORF">NCTC11546_02012</name>
</gene>
<evidence type="ECO:0000256" key="4">
    <source>
        <dbReference type="ARBA" id="ARBA00022692"/>
    </source>
</evidence>
<dbReference type="InterPro" id="IPR008969">
    <property type="entry name" value="CarboxyPept-like_regulatory"/>
</dbReference>
<dbReference type="GO" id="GO:0009279">
    <property type="term" value="C:cell outer membrane"/>
    <property type="evidence" value="ECO:0007669"/>
    <property type="project" value="UniProtKB-SubCell"/>
</dbReference>
<evidence type="ECO:0000256" key="2">
    <source>
        <dbReference type="ARBA" id="ARBA00022448"/>
    </source>
</evidence>
<evidence type="ECO:0000256" key="11">
    <source>
        <dbReference type="RuleBase" id="RU003357"/>
    </source>
</evidence>
<accession>A0A2X2RC18</accession>
<feature type="domain" description="TonB-dependent receptor plug" evidence="14">
    <location>
        <begin position="121"/>
        <end position="229"/>
    </location>
</feature>
<dbReference type="PROSITE" id="PS52016">
    <property type="entry name" value="TONB_DEPENDENT_REC_3"/>
    <property type="match status" value="1"/>
</dbReference>
<sequence length="954" mass="105482">MKSWFLNVAVLFLTSMLYSQQGVITGEVIDGDYNAPLMGANVLVKGTTKGASTDMDGKYSLNVDSPTGTLEFSYLGYVTKTVSYKLVNGKAHVRITLTSDQQTLGEVIVTGKSTLLDIAQERKTPVAVSTIQATEIIEKLGTRELPEVLNRTPSVYATKGGGGFGDSRINIRGFDTKNIAVMVNGMPVNDMEGGTVYWSNWSGLADVTSAMQVQRGLGASKLAIASVGGTINVVTRAADMPEGGTAYFSYGSSQEYKGLVAYNTGKSLTGWSASVLFSKNTGRKYVDGTKFDGYSYYFALGYEPSDKHSFQLMFTGAPQWHHQRSNSPSLANYLRYGNGDEPNRKYNSDWGYLDGEEYTIKKNLYHKPVAMLNWDWKMSESTSLSTVVYASLGRGMGTNSLGEAYSLKASQTASGTTTYSTEKQYLNTLRTEDGLIDFDKAVSYNKGEAVDGLIPMVHPGQAGTGGQAEITDPNDPNQKLKFKVNNQGFIRNGSVNSHDWCGFLTNLQHQINKNFTANIGLDGRYYYGYHHQVVTDMLGNNSYTDSKNKNLANANVVTTVVPADVSWNPFQKTEPLENQIGYSNDGEVKWFGLFSQFEYSDDHFSAFIQGATSVQSYQRIDNFLKPGTLAITGKPETAMSTKTGFKNIVGYNIKGGVNYNINEHHNVFANVGYYSKQPLFDAVYPNYRNFLNPALTNEKIFGVELGYGFKSSFLNANVNLYHTSWKDRYLRKSNNLKNNTIRAYANILGIEEIHRGIEVEANANINKYLRVNGSLSLGDWYYKGDASGNLTNESNETIDDQGNVVPAGSASQVKLFLDKVKVGSTAQTTASLGLTVLPVKGLKFDIDWRYVDDLYANLNISNFNKKVEAEKGALKLPSYNLFDLGASYKWQLTDKQRLTFSVQAYNVLDTYYISESYTSNHATDTSKTYKGIDVSNLVYFGEGRTFSFGVRYNF</sequence>
<evidence type="ECO:0000256" key="7">
    <source>
        <dbReference type="ARBA" id="ARBA00023136"/>
    </source>
</evidence>
<evidence type="ECO:0000256" key="9">
    <source>
        <dbReference type="ARBA" id="ARBA00023237"/>
    </source>
</evidence>
<dbReference type="Pfam" id="PF07715">
    <property type="entry name" value="Plug"/>
    <property type="match status" value="1"/>
</dbReference>
<keyword evidence="3 10" id="KW-1134">Transmembrane beta strand</keyword>
<dbReference type="InterPro" id="IPR000531">
    <property type="entry name" value="Beta-barrel_TonB"/>
</dbReference>
<dbReference type="AlphaFoldDB" id="A0A2X2RC18"/>
<evidence type="ECO:0000256" key="6">
    <source>
        <dbReference type="ARBA" id="ARBA00023077"/>
    </source>
</evidence>
<evidence type="ECO:0000313" key="15">
    <source>
        <dbReference type="EMBL" id="SQA78766.1"/>
    </source>
</evidence>
<dbReference type="Gene3D" id="2.170.130.10">
    <property type="entry name" value="TonB-dependent receptor, plug domain"/>
    <property type="match status" value="1"/>
</dbReference>
<dbReference type="PANTHER" id="PTHR30069:SF29">
    <property type="entry name" value="HEMOGLOBIN AND HEMOGLOBIN-HAPTOGLOBIN-BINDING PROTEIN 1-RELATED"/>
    <property type="match status" value="1"/>
</dbReference>
<dbReference type="InterPro" id="IPR012910">
    <property type="entry name" value="Plug_dom"/>
</dbReference>
<dbReference type="GO" id="GO:0044718">
    <property type="term" value="P:siderophore transmembrane transport"/>
    <property type="evidence" value="ECO:0007669"/>
    <property type="project" value="TreeGrafter"/>
</dbReference>
<dbReference type="Pfam" id="PF00593">
    <property type="entry name" value="TonB_dep_Rec_b-barrel"/>
    <property type="match status" value="1"/>
</dbReference>
<keyword evidence="4 10" id="KW-0812">Transmembrane</keyword>
<dbReference type="Gene3D" id="2.40.170.20">
    <property type="entry name" value="TonB-dependent receptor, beta-barrel domain"/>
    <property type="match status" value="1"/>
</dbReference>
<dbReference type="SUPFAM" id="SSF56935">
    <property type="entry name" value="Porins"/>
    <property type="match status" value="1"/>
</dbReference>
<evidence type="ECO:0000256" key="8">
    <source>
        <dbReference type="ARBA" id="ARBA00023170"/>
    </source>
</evidence>
<keyword evidence="8" id="KW-0675">Receptor</keyword>
<dbReference type="Gene3D" id="2.60.40.1120">
    <property type="entry name" value="Carboxypeptidase-like, regulatory domain"/>
    <property type="match status" value="1"/>
</dbReference>
<evidence type="ECO:0000256" key="3">
    <source>
        <dbReference type="ARBA" id="ARBA00022452"/>
    </source>
</evidence>
<dbReference type="InterPro" id="IPR036942">
    <property type="entry name" value="Beta-barrel_TonB_sf"/>
</dbReference>
<keyword evidence="7 10" id="KW-0472">Membrane</keyword>
<proteinExistence type="inferred from homology"/>
<comment type="similarity">
    <text evidence="10 11">Belongs to the TonB-dependent receptor family.</text>
</comment>